<accession>A0A0R2CF33</accession>
<dbReference type="SUPFAM" id="SSF56059">
    <property type="entry name" value="Glutathione synthetase ATP-binding domain-like"/>
    <property type="match status" value="1"/>
</dbReference>
<dbReference type="Gene3D" id="3.30.470.20">
    <property type="entry name" value="ATP-grasp fold, B domain"/>
    <property type="match status" value="1"/>
</dbReference>
<dbReference type="PROSITE" id="PS50975">
    <property type="entry name" value="ATP_GRASP"/>
    <property type="match status" value="1"/>
</dbReference>
<sequence length="400" mass="45087">MESSERMERKILFPGSTIGIIGESSNGIMLAEAAKKMGFKVIAYNSDEAAPTMQEADLGIVGSLSNESKVQNFAERCDLVTYESDKVSPDAVAVVKQYTQVPQGSEALEIAQDRLLERAFLEQMNVNIAPYATIVSLDDIYQAIGSIGYPCVLKPIQKGFGRKRQQVINKQSDIAKCADIIDLGTYVLEAWIPYDKELSVIIGKEVDGKLNFFPTVENTYRDHHLFQSSVKSQIDEEIQIEVRRIATEIATQLDYVGVLEIAFFLTKSGSLYVKRIVPALHKAGFVFEKATNISMFEMHLRILAQMPIPQVKFVQPTVMVAVKNEDLDNLRTQWLLKDNWFYRFYRYPQNNRVVNPGYLLVLAETTTAAIQQIEATNIWNKETIDDSLVLDDASDETTEE</sequence>
<keyword evidence="11" id="KW-1185">Reference proteome</keyword>
<keyword evidence="3 8" id="KW-0547">Nucleotide-binding</keyword>
<dbReference type="EMBL" id="AYZE01000016">
    <property type="protein sequence ID" value="KRM90119.1"/>
    <property type="molecule type" value="Genomic_DNA"/>
</dbReference>
<evidence type="ECO:0000256" key="8">
    <source>
        <dbReference type="PROSITE-ProRule" id="PRU00409"/>
    </source>
</evidence>
<evidence type="ECO:0000256" key="1">
    <source>
        <dbReference type="ARBA" id="ARBA00001936"/>
    </source>
</evidence>
<proteinExistence type="predicted"/>
<evidence type="ECO:0000256" key="4">
    <source>
        <dbReference type="ARBA" id="ARBA00022755"/>
    </source>
</evidence>
<dbReference type="InterPro" id="IPR011761">
    <property type="entry name" value="ATP-grasp"/>
</dbReference>
<dbReference type="STRING" id="1423729.FC80_GL001456"/>
<dbReference type="PANTHER" id="PTHR11609">
    <property type="entry name" value="PURINE BIOSYNTHESIS PROTEIN 6/7, PUR6/7"/>
    <property type="match status" value="1"/>
</dbReference>
<dbReference type="SUPFAM" id="SSF52440">
    <property type="entry name" value="PreATP-grasp domain"/>
    <property type="match status" value="1"/>
</dbReference>
<comment type="pathway">
    <text evidence="7">Purine metabolism.</text>
</comment>
<comment type="caution">
    <text evidence="10">The sequence shown here is derived from an EMBL/GenBank/DDBJ whole genome shotgun (WGS) entry which is preliminary data.</text>
</comment>
<dbReference type="Pfam" id="PF02222">
    <property type="entry name" value="ATP-grasp"/>
    <property type="match status" value="1"/>
</dbReference>
<gene>
    <name evidence="10" type="ORF">FC80_GL001456</name>
</gene>
<dbReference type="Proteomes" id="UP000051131">
    <property type="component" value="Unassembled WGS sequence"/>
</dbReference>
<evidence type="ECO:0000259" key="9">
    <source>
        <dbReference type="PROSITE" id="PS50975"/>
    </source>
</evidence>
<keyword evidence="5 8" id="KW-0067">ATP-binding</keyword>
<evidence type="ECO:0000256" key="5">
    <source>
        <dbReference type="ARBA" id="ARBA00022840"/>
    </source>
</evidence>
<feature type="domain" description="ATP-grasp" evidence="9">
    <location>
        <begin position="118"/>
        <end position="304"/>
    </location>
</feature>
<dbReference type="PATRIC" id="fig|1423729.3.peg.1478"/>
<keyword evidence="6" id="KW-0464">Manganese</keyword>
<dbReference type="InterPro" id="IPR003135">
    <property type="entry name" value="ATP-grasp_carboxylate-amine"/>
</dbReference>
<evidence type="ECO:0000256" key="6">
    <source>
        <dbReference type="ARBA" id="ARBA00023211"/>
    </source>
</evidence>
<evidence type="ECO:0000313" key="10">
    <source>
        <dbReference type="EMBL" id="KRM90119.1"/>
    </source>
</evidence>
<dbReference type="GO" id="GO:0046872">
    <property type="term" value="F:metal ion binding"/>
    <property type="evidence" value="ECO:0007669"/>
    <property type="project" value="InterPro"/>
</dbReference>
<comment type="cofactor">
    <cofactor evidence="2">
        <name>Mg(2+)</name>
        <dbReference type="ChEBI" id="CHEBI:18420"/>
    </cofactor>
</comment>
<evidence type="ECO:0000256" key="7">
    <source>
        <dbReference type="ARBA" id="ARBA00025704"/>
    </source>
</evidence>
<organism evidence="10 11">
    <name type="scientific">Liquorilactobacillus cacaonum DSM 21116</name>
    <dbReference type="NCBI Taxonomy" id="1423729"/>
    <lineage>
        <taxon>Bacteria</taxon>
        <taxon>Bacillati</taxon>
        <taxon>Bacillota</taxon>
        <taxon>Bacilli</taxon>
        <taxon>Lactobacillales</taxon>
        <taxon>Lactobacillaceae</taxon>
        <taxon>Liquorilactobacillus</taxon>
    </lineage>
</organism>
<dbReference type="GO" id="GO:0006164">
    <property type="term" value="P:purine nucleotide biosynthetic process"/>
    <property type="evidence" value="ECO:0007669"/>
    <property type="project" value="UniProtKB-KW"/>
</dbReference>
<dbReference type="GO" id="GO:0005829">
    <property type="term" value="C:cytosol"/>
    <property type="evidence" value="ECO:0007669"/>
    <property type="project" value="TreeGrafter"/>
</dbReference>
<comment type="cofactor">
    <cofactor evidence="1">
        <name>Mn(2+)</name>
        <dbReference type="ChEBI" id="CHEBI:29035"/>
    </cofactor>
</comment>
<dbReference type="InterPro" id="IPR013815">
    <property type="entry name" value="ATP_grasp_subdomain_1"/>
</dbReference>
<dbReference type="InterPro" id="IPR016185">
    <property type="entry name" value="PreATP-grasp_dom_sf"/>
</dbReference>
<protein>
    <submittedName>
        <fullName evidence="10">Phosphoribosylaminoimidazole carboxylase, ATPase subunit</fullName>
    </submittedName>
</protein>
<dbReference type="OrthoDB" id="9804625at2"/>
<evidence type="ECO:0000256" key="3">
    <source>
        <dbReference type="ARBA" id="ARBA00022741"/>
    </source>
</evidence>
<dbReference type="AlphaFoldDB" id="A0A0R2CF33"/>
<dbReference type="Gene3D" id="3.40.50.20">
    <property type="match status" value="1"/>
</dbReference>
<keyword evidence="4" id="KW-0658">Purine biosynthesis</keyword>
<dbReference type="Pfam" id="PF22660">
    <property type="entry name" value="RS_preATP-grasp-like"/>
    <property type="match status" value="1"/>
</dbReference>
<dbReference type="Gene3D" id="3.30.1490.20">
    <property type="entry name" value="ATP-grasp fold, A domain"/>
    <property type="match status" value="1"/>
</dbReference>
<reference evidence="10 11" key="1">
    <citation type="journal article" date="2015" name="Genome Announc.">
        <title>Expanding the biotechnology potential of lactobacilli through comparative genomics of 213 strains and associated genera.</title>
        <authorList>
            <person name="Sun Z."/>
            <person name="Harris H.M."/>
            <person name="McCann A."/>
            <person name="Guo C."/>
            <person name="Argimon S."/>
            <person name="Zhang W."/>
            <person name="Yang X."/>
            <person name="Jeffery I.B."/>
            <person name="Cooney J.C."/>
            <person name="Kagawa T.F."/>
            <person name="Liu W."/>
            <person name="Song Y."/>
            <person name="Salvetti E."/>
            <person name="Wrobel A."/>
            <person name="Rasinkangas P."/>
            <person name="Parkhill J."/>
            <person name="Rea M.C."/>
            <person name="O'Sullivan O."/>
            <person name="Ritari J."/>
            <person name="Douillard F.P."/>
            <person name="Paul Ross R."/>
            <person name="Yang R."/>
            <person name="Briner A.E."/>
            <person name="Felis G.E."/>
            <person name="de Vos W.M."/>
            <person name="Barrangou R."/>
            <person name="Klaenhammer T.R."/>
            <person name="Caufield P.W."/>
            <person name="Cui Y."/>
            <person name="Zhang H."/>
            <person name="O'Toole P.W."/>
        </authorList>
    </citation>
    <scope>NUCLEOTIDE SEQUENCE [LARGE SCALE GENOMIC DNA]</scope>
    <source>
        <strain evidence="10 11">DSM 21116</strain>
    </source>
</reference>
<dbReference type="InterPro" id="IPR054350">
    <property type="entry name" value="PurT/PurK_preATP-grasp"/>
</dbReference>
<dbReference type="GO" id="GO:0005524">
    <property type="term" value="F:ATP binding"/>
    <property type="evidence" value="ECO:0007669"/>
    <property type="project" value="UniProtKB-UniRule"/>
</dbReference>
<evidence type="ECO:0000256" key="2">
    <source>
        <dbReference type="ARBA" id="ARBA00001946"/>
    </source>
</evidence>
<evidence type="ECO:0000313" key="11">
    <source>
        <dbReference type="Proteomes" id="UP000051131"/>
    </source>
</evidence>
<name>A0A0R2CF33_9LACO</name>
<dbReference type="PANTHER" id="PTHR11609:SF5">
    <property type="entry name" value="PHOSPHORIBOSYLAMINOIMIDAZOLE CARBOXYLASE"/>
    <property type="match status" value="1"/>
</dbReference>